<protein>
    <submittedName>
        <fullName evidence="2">Uncharacterized protein</fullName>
    </submittedName>
</protein>
<dbReference type="EMBL" id="CP104275">
    <property type="protein sequence ID" value="UWX96799.1"/>
    <property type="molecule type" value="Genomic_DNA"/>
</dbReference>
<feature type="transmembrane region" description="Helical" evidence="1">
    <location>
        <begin position="6"/>
        <end position="32"/>
    </location>
</feature>
<dbReference type="Proteomes" id="UP001059859">
    <property type="component" value="Chromosome"/>
</dbReference>
<proteinExistence type="predicted"/>
<sequence length="182" mass="20895">MDTPTQFAVIAFGVFVICVGPALLVPGVLAYSGRWTSWVGPSGSQSTAKHSRLGFMMFWAGVPMTVMDVLLGLEALGVDASLTRELILAPMILCMPIVMMHIYFLPKVLRPLLLPQWYRDWEDPINERADQETELRRARRKRLRKLPRAERRRVRLQEMGAADRLIIVEVDQKVIWEKTSRY</sequence>
<name>A0ABY5YRZ4_9MICC</name>
<dbReference type="RefSeq" id="WP_260652075.1">
    <property type="nucleotide sequence ID" value="NZ_CP104275.1"/>
</dbReference>
<evidence type="ECO:0000256" key="1">
    <source>
        <dbReference type="SAM" id="Phobius"/>
    </source>
</evidence>
<accession>A0ABY5YRZ4</accession>
<reference evidence="2" key="1">
    <citation type="submission" date="2022-09" db="EMBL/GenBank/DDBJ databases">
        <title>Novel species in genus Arthrobacter.</title>
        <authorList>
            <person name="Liu Y."/>
        </authorList>
    </citation>
    <scope>NUCLEOTIDE SEQUENCE</scope>
    <source>
        <strain evidence="2">Zg-Y815</strain>
    </source>
</reference>
<feature type="transmembrane region" description="Helical" evidence="1">
    <location>
        <begin position="85"/>
        <end position="105"/>
    </location>
</feature>
<gene>
    <name evidence="2" type="ORF">N2K95_14330</name>
</gene>
<keyword evidence="1" id="KW-0472">Membrane</keyword>
<organism evidence="2 3">
    <name type="scientific">Arthrobacter zhaoxinii</name>
    <dbReference type="NCBI Taxonomy" id="2964616"/>
    <lineage>
        <taxon>Bacteria</taxon>
        <taxon>Bacillati</taxon>
        <taxon>Actinomycetota</taxon>
        <taxon>Actinomycetes</taxon>
        <taxon>Micrococcales</taxon>
        <taxon>Micrococcaceae</taxon>
        <taxon>Arthrobacter</taxon>
    </lineage>
</organism>
<keyword evidence="3" id="KW-1185">Reference proteome</keyword>
<evidence type="ECO:0000313" key="3">
    <source>
        <dbReference type="Proteomes" id="UP001059859"/>
    </source>
</evidence>
<feature type="transmembrane region" description="Helical" evidence="1">
    <location>
        <begin position="53"/>
        <end position="73"/>
    </location>
</feature>
<keyword evidence="1" id="KW-1133">Transmembrane helix</keyword>
<evidence type="ECO:0000313" key="2">
    <source>
        <dbReference type="EMBL" id="UWX96799.1"/>
    </source>
</evidence>
<keyword evidence="1" id="KW-0812">Transmembrane</keyword>